<dbReference type="EMBL" id="CM031815">
    <property type="protein sequence ID" value="KAG6649177.1"/>
    <property type="molecule type" value="Genomic_DNA"/>
</dbReference>
<dbReference type="Proteomes" id="UP000811609">
    <property type="component" value="Chromosome 7"/>
</dbReference>
<feature type="region of interest" description="Disordered" evidence="1">
    <location>
        <begin position="243"/>
        <end position="280"/>
    </location>
</feature>
<dbReference type="EMBL" id="CM031815">
    <property type="protein sequence ID" value="KAG6649176.1"/>
    <property type="molecule type" value="Genomic_DNA"/>
</dbReference>
<protein>
    <submittedName>
        <fullName evidence="2">Uncharacterized protein</fullName>
    </submittedName>
</protein>
<feature type="region of interest" description="Disordered" evidence="1">
    <location>
        <begin position="100"/>
        <end position="124"/>
    </location>
</feature>
<proteinExistence type="predicted"/>
<name>A0A8T1PY38_CARIL</name>
<feature type="region of interest" description="Disordered" evidence="1">
    <location>
        <begin position="143"/>
        <end position="206"/>
    </location>
</feature>
<feature type="compositionally biased region" description="Basic and acidic residues" evidence="1">
    <location>
        <begin position="197"/>
        <end position="206"/>
    </location>
</feature>
<dbReference type="PANTHER" id="PTHR33167:SF33">
    <property type="entry name" value="MYB-CC TYPE TRANSCRIPTION FACTOR LHEQLE-CONTAINING DOMAIN-CONTAINING PROTEIN"/>
    <property type="match status" value="1"/>
</dbReference>
<sequence length="293" mass="33327">MGTKVEYTINLLAASPNSSSFTVRCVDYWDSLRNSRLIKGNCSQTGLDNFEDSMDKKLEKQPSIEPIKRTMQMHEDVFKHQVSELHRLYRVQKMLMEELKKEPKQDRHRSSTTNSDINHSHFINPCHPTTRTTCGLNFSLQRLRDDPSSRERSGSCSGETVRMPRDFDLERPAEEDISTGISAVDEDQAEPSSQRPNRIDKMSIDGSDEDCKVELTLSIGGILGTKTSKSDLPEIGFRQPSHKKVRHLDSSASFKSDRAEDCCDPTTPMSSSSATFDQERERPHWLFQGLKLK</sequence>
<dbReference type="AlphaFoldDB" id="A0A8T1PY38"/>
<dbReference type="PANTHER" id="PTHR33167">
    <property type="entry name" value="TRANSCRIPTION FACTOR, PUTATIVE (DUF863)-RELATED"/>
    <property type="match status" value="1"/>
</dbReference>
<gene>
    <name evidence="2" type="ORF">CIPAW_07G194500</name>
</gene>
<comment type="caution">
    <text evidence="2">The sequence shown here is derived from an EMBL/GenBank/DDBJ whole genome shotgun (WGS) entry which is preliminary data.</text>
</comment>
<keyword evidence="3" id="KW-1185">Reference proteome</keyword>
<feature type="compositionally biased region" description="Polar residues" evidence="1">
    <location>
        <begin position="267"/>
        <end position="276"/>
    </location>
</feature>
<reference evidence="2" key="1">
    <citation type="submission" date="2020-12" db="EMBL/GenBank/DDBJ databases">
        <title>WGS assembly of Carya illinoinensis cv. Pawnee.</title>
        <authorList>
            <person name="Platts A."/>
            <person name="Shu S."/>
            <person name="Wright S."/>
            <person name="Barry K."/>
            <person name="Edger P."/>
            <person name="Pires J.C."/>
            <person name="Schmutz J."/>
        </authorList>
    </citation>
    <scope>NUCLEOTIDE SEQUENCE</scope>
    <source>
        <tissue evidence="2">Leaf</tissue>
    </source>
</reference>
<accession>A0A8T1PY38</accession>
<organism evidence="2 3">
    <name type="scientific">Carya illinoinensis</name>
    <name type="common">Pecan</name>
    <dbReference type="NCBI Taxonomy" id="32201"/>
    <lineage>
        <taxon>Eukaryota</taxon>
        <taxon>Viridiplantae</taxon>
        <taxon>Streptophyta</taxon>
        <taxon>Embryophyta</taxon>
        <taxon>Tracheophyta</taxon>
        <taxon>Spermatophyta</taxon>
        <taxon>Magnoliopsida</taxon>
        <taxon>eudicotyledons</taxon>
        <taxon>Gunneridae</taxon>
        <taxon>Pentapetalae</taxon>
        <taxon>rosids</taxon>
        <taxon>fabids</taxon>
        <taxon>Fagales</taxon>
        <taxon>Juglandaceae</taxon>
        <taxon>Carya</taxon>
    </lineage>
</organism>
<evidence type="ECO:0000256" key="1">
    <source>
        <dbReference type="SAM" id="MobiDB-lite"/>
    </source>
</evidence>
<feature type="compositionally biased region" description="Basic and acidic residues" evidence="1">
    <location>
        <begin position="100"/>
        <end position="109"/>
    </location>
</feature>
<feature type="compositionally biased region" description="Basic and acidic residues" evidence="1">
    <location>
        <begin position="143"/>
        <end position="153"/>
    </location>
</feature>
<evidence type="ECO:0000313" key="2">
    <source>
        <dbReference type="EMBL" id="KAG6649176.1"/>
    </source>
</evidence>
<evidence type="ECO:0000313" key="3">
    <source>
        <dbReference type="Proteomes" id="UP000811609"/>
    </source>
</evidence>
<feature type="compositionally biased region" description="Basic and acidic residues" evidence="1">
    <location>
        <begin position="162"/>
        <end position="174"/>
    </location>
</feature>